<dbReference type="GO" id="GO:0032259">
    <property type="term" value="P:methylation"/>
    <property type="evidence" value="ECO:0007669"/>
    <property type="project" value="UniProtKB-KW"/>
</dbReference>
<evidence type="ECO:0000256" key="1">
    <source>
        <dbReference type="ARBA" id="ARBA00022603"/>
    </source>
</evidence>
<dbReference type="PANTHER" id="PTHR43464:SF19">
    <property type="entry name" value="UBIQUINONE BIOSYNTHESIS O-METHYLTRANSFERASE, MITOCHONDRIAL"/>
    <property type="match status" value="1"/>
</dbReference>
<dbReference type="GO" id="GO:0008168">
    <property type="term" value="F:methyltransferase activity"/>
    <property type="evidence" value="ECO:0007669"/>
    <property type="project" value="UniProtKB-KW"/>
</dbReference>
<evidence type="ECO:0000313" key="5">
    <source>
        <dbReference type="EMBL" id="NDU94431.1"/>
    </source>
</evidence>
<proteinExistence type="predicted"/>
<accession>A0A6L9L5P2</accession>
<dbReference type="Gene3D" id="3.40.50.150">
    <property type="entry name" value="Vaccinia Virus protein VP39"/>
    <property type="match status" value="1"/>
</dbReference>
<name>A0A6L9L5P2_9BACT</name>
<dbReference type="EMBL" id="JAAFZH010000002">
    <property type="protein sequence ID" value="NDU94431.1"/>
    <property type="molecule type" value="Genomic_DNA"/>
</dbReference>
<dbReference type="RefSeq" id="WP_163944419.1">
    <property type="nucleotide sequence ID" value="NZ_JAAFZH010000002.1"/>
</dbReference>
<dbReference type="InterPro" id="IPR029063">
    <property type="entry name" value="SAM-dependent_MTases_sf"/>
</dbReference>
<evidence type="ECO:0000256" key="3">
    <source>
        <dbReference type="ARBA" id="ARBA00022691"/>
    </source>
</evidence>
<keyword evidence="2 5" id="KW-0808">Transferase</keyword>
<keyword evidence="1 5" id="KW-0489">Methyltransferase</keyword>
<gene>
    <name evidence="5" type="ORF">GK108_06060</name>
</gene>
<feature type="domain" description="Methyltransferase" evidence="4">
    <location>
        <begin position="44"/>
        <end position="135"/>
    </location>
</feature>
<dbReference type="InterPro" id="IPR041698">
    <property type="entry name" value="Methyltransf_25"/>
</dbReference>
<evidence type="ECO:0000259" key="4">
    <source>
        <dbReference type="Pfam" id="PF13649"/>
    </source>
</evidence>
<sequence length="255" mass="29322">MIGISEEYEKMFQLEEKLWWYRILHERVVKTIQKRYPDRKDITILDVGCGTGGMLASLRHNGYTNLQGIDGSMDAVAFCEKRGFSVTLLNLNEIASFEPDARYDVLICNDVFCYFNDADLDRLLGELVKRLKPTGLLICNNNAFNVFRGQHDLAVGSIRRFVKADFTMLATKVSLHILESTYWSFVLSPMILLMRQWQNAQLRLGWQKPDNAQSDVYLPSEWLNETLYQIVHIEDKLLQRTPFGSSLFVVLSPAG</sequence>
<evidence type="ECO:0000313" key="6">
    <source>
        <dbReference type="Proteomes" id="UP000474175"/>
    </source>
</evidence>
<reference evidence="5 6" key="1">
    <citation type="submission" date="2020-02" db="EMBL/GenBank/DDBJ databases">
        <title>Draft genome sequence of two Spirosoma agri KCTC 52727 and Spirosoma terrae KCTC 52035.</title>
        <authorList>
            <person name="Rojas J."/>
            <person name="Ambika Manirajan B."/>
            <person name="Suarez C."/>
            <person name="Ratering S."/>
            <person name="Schnell S."/>
        </authorList>
    </citation>
    <scope>NUCLEOTIDE SEQUENCE [LARGE SCALE GENOMIC DNA]</scope>
    <source>
        <strain evidence="5 6">KCTC 52035</strain>
    </source>
</reference>
<keyword evidence="6" id="KW-1185">Reference proteome</keyword>
<protein>
    <submittedName>
        <fullName evidence="5">Class I SAM-dependent methyltransferase</fullName>
    </submittedName>
</protein>
<keyword evidence="3" id="KW-0949">S-adenosyl-L-methionine</keyword>
<dbReference type="SUPFAM" id="SSF53335">
    <property type="entry name" value="S-adenosyl-L-methionine-dependent methyltransferases"/>
    <property type="match status" value="1"/>
</dbReference>
<evidence type="ECO:0000256" key="2">
    <source>
        <dbReference type="ARBA" id="ARBA00022679"/>
    </source>
</evidence>
<dbReference type="Pfam" id="PF13649">
    <property type="entry name" value="Methyltransf_25"/>
    <property type="match status" value="1"/>
</dbReference>
<dbReference type="Proteomes" id="UP000474175">
    <property type="component" value="Unassembled WGS sequence"/>
</dbReference>
<dbReference type="AlphaFoldDB" id="A0A6L9L5P2"/>
<dbReference type="PANTHER" id="PTHR43464">
    <property type="entry name" value="METHYLTRANSFERASE"/>
    <property type="match status" value="1"/>
</dbReference>
<organism evidence="5 6">
    <name type="scientific">Spirosoma terrae</name>
    <dbReference type="NCBI Taxonomy" id="1968276"/>
    <lineage>
        <taxon>Bacteria</taxon>
        <taxon>Pseudomonadati</taxon>
        <taxon>Bacteroidota</taxon>
        <taxon>Cytophagia</taxon>
        <taxon>Cytophagales</taxon>
        <taxon>Cytophagaceae</taxon>
        <taxon>Spirosoma</taxon>
    </lineage>
</organism>
<comment type="caution">
    <text evidence="5">The sequence shown here is derived from an EMBL/GenBank/DDBJ whole genome shotgun (WGS) entry which is preliminary data.</text>
</comment>
<dbReference type="CDD" id="cd02440">
    <property type="entry name" value="AdoMet_MTases"/>
    <property type="match status" value="1"/>
</dbReference>